<dbReference type="EMBL" id="KE346375">
    <property type="protein sequence ID" value="KJE97800.1"/>
    <property type="molecule type" value="Genomic_DNA"/>
</dbReference>
<protein>
    <recommendedName>
        <fullName evidence="4">K Homology domain-containing protein</fullName>
    </recommendedName>
</protein>
<feature type="compositionally biased region" description="Low complexity" evidence="3">
    <location>
        <begin position="33"/>
        <end position="55"/>
    </location>
</feature>
<sequence>MSDFNAVPPPASSGAAVFEEAMRRARDLAAKLGAPGAGAAPSDAAYAAPPSSEPSMFKRSHEESEGAGQDGGDANGASKRAALTDPVSDYPQPGQSAPATDAFSVPSHTIGLIIGRQGETIRRIESQTGVRVQCAQDGGSNDRVVTISGPAEGIELAKSMIREIIFKDDRVASAHGAGHGGSHGGPHGGSHGGAAPWATGANTMPVSGGGAEPFIMMIPTSRVGLVIGRSGDKIREIEARTGARLQMIQHGLPRDATEKPLHITGTQTVIEAAKLLVEEAIRPLDQAGAGFGGSAAVGGTTLDVQVPREFTGAVLGERGDTIKRLQHDTGTRIQFRSGDDGAAIRTLQVTGEESATRRAEAAIQVIIEEARNRRPGSRVEYSGGGGSGSFGSASFSGSGSGGYSARSGHTNIQVAVPARITGLVIGKSGENVKYMEQATGARIQLNKDAPPNAVEKFFNVSGEAAAVEAAQNMLRERINSLQSERGGSGGSSAPGGAAGAYGQQYPGYQNYDWSAYYAQAQAYAGYPANYDWSAYYAQQQQAPGAGAPPAGGSAPSK</sequence>
<dbReference type="PANTHER" id="PTHR10288">
    <property type="entry name" value="KH DOMAIN CONTAINING RNA BINDING PROTEIN"/>
    <property type="match status" value="1"/>
</dbReference>
<dbReference type="OrthoDB" id="5204190at2759"/>
<feature type="region of interest" description="Disordered" evidence="3">
    <location>
        <begin position="33"/>
        <end position="79"/>
    </location>
</feature>
<keyword evidence="2" id="KW-0694">RNA-binding</keyword>
<feature type="region of interest" description="Disordered" evidence="3">
    <location>
        <begin position="174"/>
        <end position="204"/>
    </location>
</feature>
<dbReference type="InterPro" id="IPR004088">
    <property type="entry name" value="KH_dom_type_1"/>
</dbReference>
<proteinExistence type="predicted"/>
<dbReference type="InParanoid" id="A0A0D2US59"/>
<feature type="compositionally biased region" description="Low complexity" evidence="3">
    <location>
        <begin position="390"/>
        <end position="406"/>
    </location>
</feature>
<evidence type="ECO:0000259" key="4">
    <source>
        <dbReference type="SMART" id="SM00322"/>
    </source>
</evidence>
<feature type="domain" description="K Homology" evidence="4">
    <location>
        <begin position="408"/>
        <end position="479"/>
    </location>
</feature>
<dbReference type="PROSITE" id="PS50084">
    <property type="entry name" value="KH_TYPE_1"/>
    <property type="match status" value="4"/>
</dbReference>
<evidence type="ECO:0000256" key="2">
    <source>
        <dbReference type="PROSITE-ProRule" id="PRU00117"/>
    </source>
</evidence>
<feature type="compositionally biased region" description="Gly residues" evidence="3">
    <location>
        <begin position="177"/>
        <end position="192"/>
    </location>
</feature>
<dbReference type="AlphaFoldDB" id="A0A0D2US59"/>
<accession>A0A0D2US59</accession>
<reference evidence="5" key="1">
    <citation type="submission" date="2011-02" db="EMBL/GenBank/DDBJ databases">
        <title>The Genome Sequence of Capsaspora owczarzaki ATCC 30864.</title>
        <authorList>
            <consortium name="The Broad Institute Genome Sequencing Platform"/>
            <person name="Russ C."/>
            <person name="Cuomo C."/>
            <person name="Burger G."/>
            <person name="Gray M.W."/>
            <person name="Holland P.W.H."/>
            <person name="King N."/>
            <person name="Lang F.B.F."/>
            <person name="Roger A.J."/>
            <person name="Ruiz-Trillo I."/>
            <person name="Young S.K."/>
            <person name="Zeng Q."/>
            <person name="Gargeya S."/>
            <person name="Alvarado L."/>
            <person name="Berlin A."/>
            <person name="Chapman S.B."/>
            <person name="Chen Z."/>
            <person name="Freedman E."/>
            <person name="Gellesch M."/>
            <person name="Goldberg J."/>
            <person name="Griggs A."/>
            <person name="Gujja S."/>
            <person name="Heilman E."/>
            <person name="Heiman D."/>
            <person name="Howarth C."/>
            <person name="Mehta T."/>
            <person name="Neiman D."/>
            <person name="Pearson M."/>
            <person name="Roberts A."/>
            <person name="Saif S."/>
            <person name="Shea T."/>
            <person name="Shenoy N."/>
            <person name="Sisk P."/>
            <person name="Stolte C."/>
            <person name="Sykes S."/>
            <person name="White J."/>
            <person name="Yandava C."/>
            <person name="Haas B."/>
            <person name="Nusbaum C."/>
            <person name="Birren B."/>
        </authorList>
    </citation>
    <scope>NUCLEOTIDE SEQUENCE</scope>
    <source>
        <strain evidence="5">ATCC 30864</strain>
    </source>
</reference>
<dbReference type="Pfam" id="PF00013">
    <property type="entry name" value="KH_1"/>
    <property type="match status" value="4"/>
</dbReference>
<dbReference type="RefSeq" id="XP_004342982.2">
    <property type="nucleotide sequence ID" value="XM_004342932.2"/>
</dbReference>
<reference evidence="6" key="2">
    <citation type="submission" date="2011-02" db="EMBL/GenBank/DDBJ databases">
        <title>The Genome Sequence of Capsaspora owczarzaki ATCC 30864.</title>
        <authorList>
            <person name="Russ C."/>
            <person name="Cuomo C."/>
            <person name="Burger G."/>
            <person name="Gray M.W."/>
            <person name="Holland P.W.H."/>
            <person name="King N."/>
            <person name="Lang F.B.F."/>
            <person name="Roger A.J."/>
            <person name="Ruiz-Trillo I."/>
            <person name="Young S.K."/>
            <person name="Zeng Q."/>
            <person name="Gargeya S."/>
            <person name="Alvarado L."/>
            <person name="Berlin A."/>
            <person name="Chapman S.B."/>
            <person name="Chen Z."/>
            <person name="Freedman E."/>
            <person name="Gellesch M."/>
            <person name="Goldberg J."/>
            <person name="Griggs A."/>
            <person name="Gujja S."/>
            <person name="Heilman E."/>
            <person name="Heiman D."/>
            <person name="Howarth C."/>
            <person name="Mehta T."/>
            <person name="Neiman D."/>
            <person name="Pearson M."/>
            <person name="Roberts A."/>
            <person name="Saif S."/>
            <person name="Shea T."/>
            <person name="Shenoy N."/>
            <person name="Sisk P."/>
            <person name="Stolte C."/>
            <person name="Sykes S."/>
            <person name="White J."/>
            <person name="Yandava C."/>
            <person name="Haas B."/>
            <person name="Nusbaum C."/>
            <person name="Birren B."/>
        </authorList>
    </citation>
    <scope>NUCLEOTIDE SEQUENCE</scope>
    <source>
        <strain evidence="6">ATCC 30864</strain>
    </source>
</reference>
<feature type="region of interest" description="Disordered" evidence="3">
    <location>
        <begin position="84"/>
        <end position="103"/>
    </location>
</feature>
<evidence type="ECO:0000313" key="5">
    <source>
        <dbReference type="EMBL" id="KJE97801.1"/>
    </source>
</evidence>
<dbReference type="InterPro" id="IPR036612">
    <property type="entry name" value="KH_dom_type_1_sf"/>
</dbReference>
<dbReference type="Gene3D" id="3.30.1370.10">
    <property type="entry name" value="K Homology domain, type 1"/>
    <property type="match status" value="4"/>
</dbReference>
<feature type="region of interest" description="Disordered" evidence="3">
    <location>
        <begin position="374"/>
        <end position="406"/>
    </location>
</feature>
<dbReference type="GO" id="GO:0003723">
    <property type="term" value="F:RNA binding"/>
    <property type="evidence" value="ECO:0007669"/>
    <property type="project" value="UniProtKB-UniRule"/>
</dbReference>
<dbReference type="SUPFAM" id="SSF54791">
    <property type="entry name" value="Eukaryotic type KH-domain (KH-domain type I)"/>
    <property type="match status" value="4"/>
</dbReference>
<dbReference type="EMBL" id="KE346375">
    <property type="protein sequence ID" value="KJE97801.1"/>
    <property type="molecule type" value="Genomic_DNA"/>
</dbReference>
<keyword evidence="1" id="KW-0677">Repeat</keyword>
<evidence type="ECO:0000256" key="1">
    <source>
        <dbReference type="ARBA" id="ARBA00022737"/>
    </source>
</evidence>
<organism evidence="5 6">
    <name type="scientific">Capsaspora owczarzaki (strain ATCC 30864)</name>
    <dbReference type="NCBI Taxonomy" id="595528"/>
    <lineage>
        <taxon>Eukaryota</taxon>
        <taxon>Filasterea</taxon>
        <taxon>Capsaspora</taxon>
    </lineage>
</organism>
<dbReference type="STRING" id="595528.A0A0D2US59"/>
<dbReference type="SMART" id="SM00322">
    <property type="entry name" value="KH"/>
    <property type="match status" value="4"/>
</dbReference>
<feature type="domain" description="K Homology" evidence="4">
    <location>
        <begin position="210"/>
        <end position="282"/>
    </location>
</feature>
<evidence type="ECO:0000256" key="3">
    <source>
        <dbReference type="SAM" id="MobiDB-lite"/>
    </source>
</evidence>
<keyword evidence="6" id="KW-1185">Reference proteome</keyword>
<dbReference type="InterPro" id="IPR004087">
    <property type="entry name" value="KH_dom"/>
</dbReference>
<name>A0A0D2US59_CAPO3</name>
<feature type="domain" description="K Homology" evidence="4">
    <location>
        <begin position="97"/>
        <end position="166"/>
    </location>
</feature>
<feature type="domain" description="K Homology" evidence="4">
    <location>
        <begin position="298"/>
        <end position="368"/>
    </location>
</feature>
<evidence type="ECO:0000313" key="6">
    <source>
        <dbReference type="Proteomes" id="UP000008743"/>
    </source>
</evidence>
<gene>
    <name evidence="5" type="ORF">CAOG_007897</name>
</gene>
<dbReference type="Proteomes" id="UP000008743">
    <property type="component" value="Unassembled WGS sequence"/>
</dbReference>